<dbReference type="VEuPathDB" id="AmoebaDB:EIN_122850"/>
<accession>A0A0A1UG46</accession>
<evidence type="ECO:0008006" key="3">
    <source>
        <dbReference type="Google" id="ProtNLM"/>
    </source>
</evidence>
<evidence type="ECO:0000313" key="1">
    <source>
        <dbReference type="EMBL" id="ELP92334.1"/>
    </source>
</evidence>
<evidence type="ECO:0000313" key="2">
    <source>
        <dbReference type="Proteomes" id="UP000014680"/>
    </source>
</evidence>
<reference evidence="1 2" key="1">
    <citation type="submission" date="2012-10" db="EMBL/GenBank/DDBJ databases">
        <authorList>
            <person name="Zafar N."/>
            <person name="Inman J."/>
            <person name="Hall N."/>
            <person name="Lorenzi H."/>
            <person name="Caler E."/>
        </authorList>
    </citation>
    <scope>NUCLEOTIDE SEQUENCE [LARGE SCALE GENOMIC DNA]</scope>
    <source>
        <strain evidence="1 2">IP1</strain>
    </source>
</reference>
<dbReference type="EMBL" id="KB206380">
    <property type="protein sequence ID" value="ELP92334.1"/>
    <property type="molecule type" value="Genomic_DNA"/>
</dbReference>
<organism evidence="1 2">
    <name type="scientific">Entamoeba invadens IP1</name>
    <dbReference type="NCBI Taxonomy" id="370355"/>
    <lineage>
        <taxon>Eukaryota</taxon>
        <taxon>Amoebozoa</taxon>
        <taxon>Evosea</taxon>
        <taxon>Archamoebae</taxon>
        <taxon>Mastigamoebida</taxon>
        <taxon>Entamoebidae</taxon>
        <taxon>Entamoeba</taxon>
    </lineage>
</organism>
<gene>
    <name evidence="1" type="ORF">EIN_122850</name>
</gene>
<sequence>MEKWAAAPTYGRTIEGIYRIVAHCLNTSVTLPASVTLPSFSQRELFPSLPDEVALSPCPKLKDLPSGPRVLPQEEKVVYSMTSDYLQYSYPEISKYCHTNRVGVQAILMCAYQRGLRKFNNITDETQIVIQAPIDSRKSVFASQEMQRRELLSGSAAVLLFVKGKESVLDEIVECNEKMREAQTTSESAARVTYYSSKIDEKSGELKSQYFSYPSDTPLIGMSNVGCYTHVNNPRLYCVSEFNKLISPIVYSYKDGNILNVLVARSDPMPHDFMSCFYEEADKVFNEIGSKRI</sequence>
<proteinExistence type="predicted"/>
<dbReference type="RefSeq" id="XP_004259105.1">
    <property type="nucleotide sequence ID" value="XM_004259057.1"/>
</dbReference>
<dbReference type="Proteomes" id="UP000014680">
    <property type="component" value="Unassembled WGS sequence"/>
</dbReference>
<keyword evidence="2" id="KW-1185">Reference proteome</keyword>
<dbReference type="GeneID" id="14891324"/>
<dbReference type="KEGG" id="eiv:EIN_122850"/>
<name>A0A0A1UG46_ENTIV</name>
<dbReference type="AlphaFoldDB" id="A0A0A1UG46"/>
<protein>
    <recommendedName>
        <fullName evidence="3">O-acyltransferase WSD1 C-terminal domain-containing protein</fullName>
    </recommendedName>
</protein>